<evidence type="ECO:0000259" key="3">
    <source>
        <dbReference type="Pfam" id="PF00171"/>
    </source>
</evidence>
<keyword evidence="2" id="KW-0521">NADP</keyword>
<keyword evidence="2" id="KW-0963">Cytoplasm</keyword>
<dbReference type="InterPro" id="IPR020593">
    <property type="entry name" value="G-glutamylP_reductase_CS"/>
</dbReference>
<dbReference type="InterPro" id="IPR000965">
    <property type="entry name" value="GPR_dom"/>
</dbReference>
<sequence>MIQQSSTTSFLVAPLVPTSVPKLWRVVQMNKQELIQFGKNAKKASFQSAGLSTTTKNDILKQFAKAIVDKTDEIIAANQKDLQNPQIEAKFIDRLKLDEKRISDMANGLLKLVGLADPTAKIDGGWENEDGLRIVKQRVPLGVVGIIYEARPNVTIDAAGLCFKSGNAVILRGGKESINSNVVLADILRDVLKQNDLDANMIQVIDDPSHELAQAFMELNDYVDVLIPRGSARLIQTVLSNATVPVIETGAGNCHIYVDKDADKQMARNIIINGKVQRPSVCNATEKVLIHKDVADDYLPDIISDLRERGVEVRGDEATRAIVDDVIPATTEDWDTEYNALIISIKVVDSRQAAIDHINEHGTHHSEVIVSNDYAAGVSFQQQVDAACVYVNASSRFTDGFEFGFGAEIGISTQKLHARGPMGLEALTSYKYVINGDGQTRK</sequence>
<name>A0ABS6M3W0_9LACO</name>
<evidence type="ECO:0000313" key="5">
    <source>
        <dbReference type="Proteomes" id="UP000751196"/>
    </source>
</evidence>
<comment type="subcellular location">
    <subcellularLocation>
        <location evidence="2">Cytoplasm</location>
    </subcellularLocation>
</comment>
<dbReference type="PIRSF" id="PIRSF000151">
    <property type="entry name" value="GPR"/>
    <property type="match status" value="1"/>
</dbReference>
<keyword evidence="5" id="KW-1185">Reference proteome</keyword>
<dbReference type="HAMAP" id="MF_00412">
    <property type="entry name" value="ProA"/>
    <property type="match status" value="1"/>
</dbReference>
<dbReference type="PROSITE" id="PS01223">
    <property type="entry name" value="PROA"/>
    <property type="match status" value="1"/>
</dbReference>
<dbReference type="NCBIfam" id="TIGR00407">
    <property type="entry name" value="proA"/>
    <property type="match status" value="1"/>
</dbReference>
<protein>
    <recommendedName>
        <fullName evidence="2">Gamma-glutamyl phosphate reductase</fullName>
        <shortName evidence="2">GPR</shortName>
        <ecNumber evidence="2">1.2.1.41</ecNumber>
    </recommendedName>
    <alternativeName>
        <fullName evidence="2">Glutamate-5-semialdehyde dehydrogenase</fullName>
    </alternativeName>
    <alternativeName>
        <fullName evidence="2">Glutamyl-gamma-semialdehyde dehydrogenase</fullName>
        <shortName evidence="2">GSA dehydrogenase</shortName>
    </alternativeName>
</protein>
<comment type="caution">
    <text evidence="4">The sequence shown here is derived from an EMBL/GenBank/DDBJ whole genome shotgun (WGS) entry which is preliminary data.</text>
</comment>
<gene>
    <name evidence="2" type="primary">proA</name>
    <name evidence="4" type="ORF">KTJ72_03035</name>
</gene>
<dbReference type="Pfam" id="PF00171">
    <property type="entry name" value="Aldedh"/>
    <property type="match status" value="1"/>
</dbReference>
<dbReference type="InterPro" id="IPR012134">
    <property type="entry name" value="Glu-5-SA_DH"/>
</dbReference>
<dbReference type="CDD" id="cd07079">
    <property type="entry name" value="ALDH_F18-19_ProA-GPR"/>
    <property type="match status" value="1"/>
</dbReference>
<evidence type="ECO:0000256" key="2">
    <source>
        <dbReference type="HAMAP-Rule" id="MF_00412"/>
    </source>
</evidence>
<organism evidence="4 5">
    <name type="scientific">Apilactobacillus waqarii</name>
    <dbReference type="NCBI Taxonomy" id="2851006"/>
    <lineage>
        <taxon>Bacteria</taxon>
        <taxon>Bacillati</taxon>
        <taxon>Bacillota</taxon>
        <taxon>Bacilli</taxon>
        <taxon>Lactobacillales</taxon>
        <taxon>Lactobacillaceae</taxon>
        <taxon>Apilactobacillus</taxon>
    </lineage>
</organism>
<comment type="catalytic activity">
    <reaction evidence="2">
        <text>L-glutamate 5-semialdehyde + phosphate + NADP(+) = L-glutamyl 5-phosphate + NADPH + H(+)</text>
        <dbReference type="Rhea" id="RHEA:19541"/>
        <dbReference type="ChEBI" id="CHEBI:15378"/>
        <dbReference type="ChEBI" id="CHEBI:43474"/>
        <dbReference type="ChEBI" id="CHEBI:57783"/>
        <dbReference type="ChEBI" id="CHEBI:58066"/>
        <dbReference type="ChEBI" id="CHEBI:58274"/>
        <dbReference type="ChEBI" id="CHEBI:58349"/>
        <dbReference type="EC" id="1.2.1.41"/>
    </reaction>
</comment>
<evidence type="ECO:0000256" key="1">
    <source>
        <dbReference type="ARBA" id="ARBA00023002"/>
    </source>
</evidence>
<dbReference type="EC" id="1.2.1.41" evidence="2"/>
<reference evidence="4 5" key="1">
    <citation type="submission" date="2021-06" db="EMBL/GenBank/DDBJ databases">
        <title>Draft genome sequence of a glucan synthesizing Apilactobacillus waqareii isolate HBW1.</title>
        <authorList>
            <person name="Anwar M.A."/>
        </authorList>
    </citation>
    <scope>NUCLEOTIDE SEQUENCE [LARGE SCALE GENOMIC DNA]</scope>
    <source>
        <strain evidence="4 5">HBW1</strain>
    </source>
</reference>
<feature type="domain" description="Aldehyde dehydrogenase" evidence="3">
    <location>
        <begin position="17"/>
        <end position="311"/>
    </location>
</feature>
<keyword evidence="1 2" id="KW-0560">Oxidoreductase</keyword>
<dbReference type="Proteomes" id="UP000751196">
    <property type="component" value="Unassembled WGS sequence"/>
</dbReference>
<evidence type="ECO:0000313" key="4">
    <source>
        <dbReference type="EMBL" id="MBV0914880.1"/>
    </source>
</evidence>
<proteinExistence type="inferred from homology"/>
<dbReference type="PANTHER" id="PTHR11063:SF8">
    <property type="entry name" value="DELTA-1-PYRROLINE-5-CARBOXYLATE SYNTHASE"/>
    <property type="match status" value="1"/>
</dbReference>
<dbReference type="EMBL" id="JAHQYH010000003">
    <property type="protein sequence ID" value="MBV0914880.1"/>
    <property type="molecule type" value="Genomic_DNA"/>
</dbReference>
<keyword evidence="2" id="KW-0028">Amino-acid biosynthesis</keyword>
<keyword evidence="2" id="KW-0641">Proline biosynthesis</keyword>
<comment type="similarity">
    <text evidence="2">Belongs to the gamma-glutamyl phosphate reductase family.</text>
</comment>
<dbReference type="InterPro" id="IPR015590">
    <property type="entry name" value="Aldehyde_DH_dom"/>
</dbReference>
<dbReference type="GO" id="GO:0004350">
    <property type="term" value="F:glutamate-5-semialdehyde dehydrogenase activity"/>
    <property type="evidence" value="ECO:0007669"/>
    <property type="project" value="UniProtKB-EC"/>
</dbReference>
<dbReference type="PANTHER" id="PTHR11063">
    <property type="entry name" value="GLUTAMATE SEMIALDEHYDE DEHYDROGENASE"/>
    <property type="match status" value="1"/>
</dbReference>
<comment type="pathway">
    <text evidence="2">Amino-acid biosynthesis; L-proline biosynthesis; L-glutamate 5-semialdehyde from L-glutamate: step 2/2.</text>
</comment>
<accession>A0ABS6M3W0</accession>
<comment type="function">
    <text evidence="2">Catalyzes the NADPH-dependent reduction of L-glutamate 5-phosphate into L-glutamate 5-semialdehyde and phosphate. The product spontaneously undergoes cyclization to form 1-pyrroline-5-carboxylate.</text>
</comment>
<dbReference type="NCBIfam" id="NF001221">
    <property type="entry name" value="PRK00197.1"/>
    <property type="match status" value="1"/>
</dbReference>